<evidence type="ECO:0008006" key="4">
    <source>
        <dbReference type="Google" id="ProtNLM"/>
    </source>
</evidence>
<evidence type="ECO:0000313" key="3">
    <source>
        <dbReference type="Proteomes" id="UP000006038"/>
    </source>
</evidence>
<keyword evidence="3" id="KW-1185">Reference proteome</keyword>
<name>J3L083_ORYBR</name>
<reference evidence="2" key="1">
    <citation type="journal article" date="2013" name="Nat. Commun.">
        <title>Whole-genome sequencing of Oryza brachyantha reveals mechanisms underlying Oryza genome evolution.</title>
        <authorList>
            <person name="Chen J."/>
            <person name="Huang Q."/>
            <person name="Gao D."/>
            <person name="Wang J."/>
            <person name="Lang Y."/>
            <person name="Liu T."/>
            <person name="Li B."/>
            <person name="Bai Z."/>
            <person name="Luis Goicoechea J."/>
            <person name="Liang C."/>
            <person name="Chen C."/>
            <person name="Zhang W."/>
            <person name="Sun S."/>
            <person name="Liao Y."/>
            <person name="Zhang X."/>
            <person name="Yang L."/>
            <person name="Song C."/>
            <person name="Wang M."/>
            <person name="Shi J."/>
            <person name="Liu G."/>
            <person name="Liu J."/>
            <person name="Zhou H."/>
            <person name="Zhou W."/>
            <person name="Yu Q."/>
            <person name="An N."/>
            <person name="Chen Y."/>
            <person name="Cai Q."/>
            <person name="Wang B."/>
            <person name="Liu B."/>
            <person name="Min J."/>
            <person name="Huang Y."/>
            <person name="Wu H."/>
            <person name="Li Z."/>
            <person name="Zhang Y."/>
            <person name="Yin Y."/>
            <person name="Song W."/>
            <person name="Jiang J."/>
            <person name="Jackson S.A."/>
            <person name="Wing R.A."/>
            <person name="Wang J."/>
            <person name="Chen M."/>
        </authorList>
    </citation>
    <scope>NUCLEOTIDE SEQUENCE [LARGE SCALE GENOMIC DNA]</scope>
    <source>
        <strain evidence="2">cv. IRGC 101232</strain>
    </source>
</reference>
<reference evidence="2" key="2">
    <citation type="submission" date="2013-04" db="UniProtKB">
        <authorList>
            <consortium name="EnsemblPlants"/>
        </authorList>
    </citation>
    <scope>IDENTIFICATION</scope>
</reference>
<dbReference type="Gramene" id="OB01G26390.1">
    <property type="protein sequence ID" value="OB01G26390.1"/>
    <property type="gene ID" value="OB01G26390"/>
</dbReference>
<dbReference type="HOGENOM" id="CLU_1818811_0_0_1"/>
<dbReference type="PANTHER" id="PTHR35317">
    <property type="entry name" value="OS04G0629600 PROTEIN"/>
    <property type="match status" value="1"/>
</dbReference>
<feature type="chain" id="PRO_5003773281" description="Retrotransposon gag domain-containing protein" evidence="1">
    <location>
        <begin position="27"/>
        <end position="142"/>
    </location>
</feature>
<sequence>MECPPRRATAVVAAATVVVRAQSVWAAVEGDEAVDERKDQMALAAIVQAVPEAMVLGIAEKDSASEAWDALKEMHIGEDRVRKANMQTLKRELERMYMRDAETIGEYSLKLNTVVNKIRALGEKVEETIVVEKLLHTVLNKF</sequence>
<protein>
    <recommendedName>
        <fullName evidence="4">Retrotransposon gag domain-containing protein</fullName>
    </recommendedName>
</protein>
<dbReference type="AlphaFoldDB" id="J3L083"/>
<evidence type="ECO:0000313" key="2">
    <source>
        <dbReference type="EnsemblPlants" id="OB01G26390.1"/>
    </source>
</evidence>
<evidence type="ECO:0000256" key="1">
    <source>
        <dbReference type="SAM" id="SignalP"/>
    </source>
</evidence>
<keyword evidence="1" id="KW-0732">Signal</keyword>
<accession>J3L083</accession>
<organism evidence="2">
    <name type="scientific">Oryza brachyantha</name>
    <name type="common">malo sina</name>
    <dbReference type="NCBI Taxonomy" id="4533"/>
    <lineage>
        <taxon>Eukaryota</taxon>
        <taxon>Viridiplantae</taxon>
        <taxon>Streptophyta</taxon>
        <taxon>Embryophyta</taxon>
        <taxon>Tracheophyta</taxon>
        <taxon>Spermatophyta</taxon>
        <taxon>Magnoliopsida</taxon>
        <taxon>Liliopsida</taxon>
        <taxon>Poales</taxon>
        <taxon>Poaceae</taxon>
        <taxon>BOP clade</taxon>
        <taxon>Oryzoideae</taxon>
        <taxon>Oryzeae</taxon>
        <taxon>Oryzinae</taxon>
        <taxon>Oryza</taxon>
    </lineage>
</organism>
<dbReference type="eggNOG" id="KOG0017">
    <property type="taxonomic scope" value="Eukaryota"/>
</dbReference>
<dbReference type="Pfam" id="PF14223">
    <property type="entry name" value="Retrotran_gag_2"/>
    <property type="match status" value="1"/>
</dbReference>
<proteinExistence type="predicted"/>
<feature type="signal peptide" evidence="1">
    <location>
        <begin position="1"/>
        <end position="26"/>
    </location>
</feature>
<dbReference type="Proteomes" id="UP000006038">
    <property type="component" value="Chromosome 1"/>
</dbReference>
<dbReference type="EnsemblPlants" id="OB01G26390.1">
    <property type="protein sequence ID" value="OB01G26390.1"/>
    <property type="gene ID" value="OB01G26390"/>
</dbReference>
<dbReference type="OMA" id="TIAQIRI"/>
<dbReference type="PANTHER" id="PTHR35317:SF38">
    <property type="entry name" value="RNA-DIRECTED DNA POLYMERASE"/>
    <property type="match status" value="1"/>
</dbReference>